<gene>
    <name evidence="1" type="primary">Hypp6223</name>
    <name evidence="1" type="ORF">BLAG_LOCUS4751</name>
</gene>
<keyword evidence="2" id="KW-1185">Reference proteome</keyword>
<sequence length="334" mass="38310">MERHYSQVHKEMGKKNPKFQVVDQLLDLELQARRELVRSLDIESDMATMMQRYSCFSKAAHLVRYIAPSQQGFLEKVREQLHKEAEVLVRFAAQQKILSREPQMASWSEALMEDQVKHGKNNKEILDGKVELVFGSPESGIRNKKWRDMLASPRCRENIIGIVVDDAHTSSKKQADRKEPVASEVPTLLLNGLPCQDDEQDLESLIPPSQNIPIIAPITNQARGQPITERVRVFLTGIPYFMVDFDEEEIAALEAESENHEYEVEPERSCKAKFQNVYFVKRKNIVANANHLCEKRHPGRTLIVVKMMRATMKDSKKSRFMPVITANLKTGDKL</sequence>
<name>A0A8J9W6H3_BRALA</name>
<accession>A0A8J9W6H3</accession>
<dbReference type="AlphaFoldDB" id="A0A8J9W6H3"/>
<reference evidence="1" key="1">
    <citation type="submission" date="2022-01" db="EMBL/GenBank/DDBJ databases">
        <authorList>
            <person name="Braso-Vives M."/>
        </authorList>
    </citation>
    <scope>NUCLEOTIDE SEQUENCE</scope>
</reference>
<dbReference type="Proteomes" id="UP000838412">
    <property type="component" value="Chromosome 11"/>
</dbReference>
<evidence type="ECO:0000313" key="2">
    <source>
        <dbReference type="Proteomes" id="UP000838412"/>
    </source>
</evidence>
<organism evidence="1 2">
    <name type="scientific">Branchiostoma lanceolatum</name>
    <name type="common">Common lancelet</name>
    <name type="synonym">Amphioxus lanceolatum</name>
    <dbReference type="NCBI Taxonomy" id="7740"/>
    <lineage>
        <taxon>Eukaryota</taxon>
        <taxon>Metazoa</taxon>
        <taxon>Chordata</taxon>
        <taxon>Cephalochordata</taxon>
        <taxon>Leptocardii</taxon>
        <taxon>Amphioxiformes</taxon>
        <taxon>Branchiostomatidae</taxon>
        <taxon>Branchiostoma</taxon>
    </lineage>
</organism>
<proteinExistence type="predicted"/>
<dbReference type="EMBL" id="OV696696">
    <property type="protein sequence ID" value="CAH1240936.1"/>
    <property type="molecule type" value="Genomic_DNA"/>
</dbReference>
<dbReference type="InterPro" id="IPR027417">
    <property type="entry name" value="P-loop_NTPase"/>
</dbReference>
<evidence type="ECO:0000313" key="1">
    <source>
        <dbReference type="EMBL" id="CAH1240936.1"/>
    </source>
</evidence>
<dbReference type="Gene3D" id="3.40.50.300">
    <property type="entry name" value="P-loop containing nucleotide triphosphate hydrolases"/>
    <property type="match status" value="1"/>
</dbReference>
<protein>
    <submittedName>
        <fullName evidence="1">Hypp6223 protein</fullName>
    </submittedName>
</protein>